<feature type="domain" description="WGR" evidence="11">
    <location>
        <begin position="51"/>
        <end position="151"/>
    </location>
</feature>
<dbReference type="Pfam" id="PF02877">
    <property type="entry name" value="PARP_reg"/>
    <property type="match status" value="1"/>
</dbReference>
<dbReference type="Proteomes" id="UP000256690">
    <property type="component" value="Unassembled WGS sequence"/>
</dbReference>
<comment type="subcellular location">
    <subcellularLocation>
        <location evidence="1">Nucleus</location>
    </subcellularLocation>
</comment>
<evidence type="ECO:0000313" key="13">
    <source>
        <dbReference type="Proteomes" id="UP000256690"/>
    </source>
</evidence>
<organism evidence="12 13">
    <name type="scientific">Aspergillus mulundensis</name>
    <dbReference type="NCBI Taxonomy" id="1810919"/>
    <lineage>
        <taxon>Eukaryota</taxon>
        <taxon>Fungi</taxon>
        <taxon>Dikarya</taxon>
        <taxon>Ascomycota</taxon>
        <taxon>Pezizomycotina</taxon>
        <taxon>Eurotiomycetes</taxon>
        <taxon>Eurotiomycetidae</taxon>
        <taxon>Eurotiales</taxon>
        <taxon>Aspergillaceae</taxon>
        <taxon>Aspergillus</taxon>
        <taxon>Aspergillus subgen. Nidulantes</taxon>
    </lineage>
</organism>
<keyword evidence="2 8" id="KW-0328">Glycosyltransferase</keyword>
<dbReference type="InterPro" id="IPR036930">
    <property type="entry name" value="WGR_dom_sf"/>
</dbReference>
<dbReference type="PROSITE" id="PS51059">
    <property type="entry name" value="PARP_CATALYTIC"/>
    <property type="match status" value="1"/>
</dbReference>
<evidence type="ECO:0000256" key="8">
    <source>
        <dbReference type="RuleBase" id="RU362114"/>
    </source>
</evidence>
<evidence type="ECO:0000259" key="9">
    <source>
        <dbReference type="PROSITE" id="PS51059"/>
    </source>
</evidence>
<evidence type="ECO:0000256" key="7">
    <source>
        <dbReference type="ARBA" id="ARBA00033987"/>
    </source>
</evidence>
<reference evidence="12 13" key="1">
    <citation type="journal article" date="2018" name="IMA Fungus">
        <title>IMA Genome-F 9: Draft genome sequence of Annulohypoxylon stygium, Aspergillus mulundensis, Berkeleyomyces basicola (syn. Thielaviopsis basicola), Ceratocystis smalleyi, two Cercospora beticola strains, Coleophoma cylindrospora, Fusarium fracticaudum, Phialophora cf. hyalina, and Morchella septimelata.</title>
        <authorList>
            <person name="Wingfield B.D."/>
            <person name="Bills G.F."/>
            <person name="Dong Y."/>
            <person name="Huang W."/>
            <person name="Nel W.J."/>
            <person name="Swalarsk-Parry B.S."/>
            <person name="Vaghefi N."/>
            <person name="Wilken P.M."/>
            <person name="An Z."/>
            <person name="de Beer Z.W."/>
            <person name="De Vos L."/>
            <person name="Chen L."/>
            <person name="Duong T.A."/>
            <person name="Gao Y."/>
            <person name="Hammerbacher A."/>
            <person name="Kikkert J.R."/>
            <person name="Li Y."/>
            <person name="Li H."/>
            <person name="Li K."/>
            <person name="Li Q."/>
            <person name="Liu X."/>
            <person name="Ma X."/>
            <person name="Naidoo K."/>
            <person name="Pethybridge S.J."/>
            <person name="Sun J."/>
            <person name="Steenkamp E.T."/>
            <person name="van der Nest M.A."/>
            <person name="van Wyk S."/>
            <person name="Wingfield M.J."/>
            <person name="Xiong C."/>
            <person name="Yue Q."/>
            <person name="Zhang X."/>
        </authorList>
    </citation>
    <scope>NUCLEOTIDE SEQUENCE [LARGE SCALE GENOMIC DNA]</scope>
    <source>
        <strain evidence="12 13">DSM 5745</strain>
    </source>
</reference>
<dbReference type="Pfam" id="PF00644">
    <property type="entry name" value="PARP"/>
    <property type="match status" value="1"/>
</dbReference>
<evidence type="ECO:0000256" key="6">
    <source>
        <dbReference type="ARBA" id="ARBA00023242"/>
    </source>
</evidence>
<evidence type="ECO:0000256" key="5">
    <source>
        <dbReference type="ARBA" id="ARBA00023027"/>
    </source>
</evidence>
<dbReference type="EMBL" id="PVWQ01000006">
    <property type="protein sequence ID" value="RDW78889.1"/>
    <property type="molecule type" value="Genomic_DNA"/>
</dbReference>
<dbReference type="SUPFAM" id="SSF56399">
    <property type="entry name" value="ADP-ribosylation"/>
    <property type="match status" value="1"/>
</dbReference>
<comment type="catalytic activity">
    <reaction evidence="7">
        <text>NAD(+) + (ADP-D-ribosyl)n-acceptor = nicotinamide + (ADP-D-ribosyl)n+1-acceptor + H(+).</text>
        <dbReference type="EC" id="2.4.2.30"/>
    </reaction>
</comment>
<dbReference type="PANTHER" id="PTHR10459:SF60">
    <property type="entry name" value="POLY [ADP-RIBOSE] POLYMERASE 2"/>
    <property type="match status" value="1"/>
</dbReference>
<dbReference type="RefSeq" id="XP_026603589.1">
    <property type="nucleotide sequence ID" value="XM_026747757.1"/>
</dbReference>
<dbReference type="Gene3D" id="3.90.228.10">
    <property type="match status" value="1"/>
</dbReference>
<dbReference type="SUPFAM" id="SSF142921">
    <property type="entry name" value="WGR domain-like"/>
    <property type="match status" value="1"/>
</dbReference>
<evidence type="ECO:0000256" key="2">
    <source>
        <dbReference type="ARBA" id="ARBA00022676"/>
    </source>
</evidence>
<dbReference type="GO" id="GO:0006302">
    <property type="term" value="P:double-strand break repair"/>
    <property type="evidence" value="ECO:0007669"/>
    <property type="project" value="TreeGrafter"/>
</dbReference>
<evidence type="ECO:0000259" key="10">
    <source>
        <dbReference type="PROSITE" id="PS51060"/>
    </source>
</evidence>
<keyword evidence="6" id="KW-0539">Nucleus</keyword>
<keyword evidence="13" id="KW-1185">Reference proteome</keyword>
<dbReference type="InterPro" id="IPR036616">
    <property type="entry name" value="Poly(ADP-ribose)pol_reg_dom_sf"/>
</dbReference>
<evidence type="ECO:0000313" key="12">
    <source>
        <dbReference type="EMBL" id="RDW78889.1"/>
    </source>
</evidence>
<dbReference type="GO" id="GO:0070212">
    <property type="term" value="P:protein poly-ADP-ribosylation"/>
    <property type="evidence" value="ECO:0007669"/>
    <property type="project" value="TreeGrafter"/>
</dbReference>
<dbReference type="EC" id="2.4.2.-" evidence="8"/>
<accession>A0A3D8RXU9</accession>
<dbReference type="STRING" id="1810919.A0A3D8RXU9"/>
<dbReference type="InterPro" id="IPR050800">
    <property type="entry name" value="ARTD/PARP"/>
</dbReference>
<dbReference type="InterPro" id="IPR012317">
    <property type="entry name" value="Poly(ADP-ribose)pol_cat_dom"/>
</dbReference>
<comment type="caution">
    <text evidence="12">The sequence shown here is derived from an EMBL/GenBank/DDBJ whole genome shotgun (WGS) entry which is preliminary data.</text>
</comment>
<gene>
    <name evidence="12" type="ORF">DSM5745_05741</name>
</gene>
<dbReference type="InterPro" id="IPR004102">
    <property type="entry name" value="Poly(ADP-ribose)pol_reg_dom"/>
</dbReference>
<dbReference type="InterPro" id="IPR008893">
    <property type="entry name" value="WGR_domain"/>
</dbReference>
<dbReference type="GO" id="GO:0003950">
    <property type="term" value="F:NAD+ poly-ADP-ribosyltransferase activity"/>
    <property type="evidence" value="ECO:0007669"/>
    <property type="project" value="UniProtKB-UniRule"/>
</dbReference>
<dbReference type="SUPFAM" id="SSF47587">
    <property type="entry name" value="Domain of poly(ADP-ribose) polymerase"/>
    <property type="match status" value="1"/>
</dbReference>
<evidence type="ECO:0000256" key="1">
    <source>
        <dbReference type="ARBA" id="ARBA00004123"/>
    </source>
</evidence>
<dbReference type="PROSITE" id="PS51977">
    <property type="entry name" value="WGR"/>
    <property type="match status" value="1"/>
</dbReference>
<dbReference type="Gene3D" id="1.20.142.10">
    <property type="entry name" value="Poly(ADP-ribose) polymerase, regulatory domain"/>
    <property type="match status" value="1"/>
</dbReference>
<keyword evidence="3 8" id="KW-0808">Transferase</keyword>
<feature type="domain" description="PARP catalytic" evidence="9">
    <location>
        <begin position="306"/>
        <end position="536"/>
    </location>
</feature>
<dbReference type="Pfam" id="PF05406">
    <property type="entry name" value="WGR"/>
    <property type="match status" value="1"/>
</dbReference>
<evidence type="ECO:0000256" key="3">
    <source>
        <dbReference type="ARBA" id="ARBA00022679"/>
    </source>
</evidence>
<dbReference type="AlphaFoldDB" id="A0A3D8RXU9"/>
<keyword evidence="4" id="KW-0548">Nucleotidyltransferase</keyword>
<dbReference type="GO" id="GO:0005730">
    <property type="term" value="C:nucleolus"/>
    <property type="evidence" value="ECO:0007669"/>
    <property type="project" value="TreeGrafter"/>
</dbReference>
<evidence type="ECO:0000259" key="11">
    <source>
        <dbReference type="PROSITE" id="PS51977"/>
    </source>
</evidence>
<dbReference type="GO" id="GO:1990404">
    <property type="term" value="F:NAD+-protein mono-ADP-ribosyltransferase activity"/>
    <property type="evidence" value="ECO:0007669"/>
    <property type="project" value="TreeGrafter"/>
</dbReference>
<protein>
    <recommendedName>
        <fullName evidence="8">Poly [ADP-ribose] polymerase</fullName>
        <shortName evidence="8">PARP</shortName>
        <ecNumber evidence="8">2.4.2.-</ecNumber>
    </recommendedName>
</protein>
<dbReference type="PANTHER" id="PTHR10459">
    <property type="entry name" value="DNA LIGASE"/>
    <property type="match status" value="1"/>
</dbReference>
<dbReference type="GO" id="GO:0016779">
    <property type="term" value="F:nucleotidyltransferase activity"/>
    <property type="evidence" value="ECO:0007669"/>
    <property type="project" value="UniProtKB-KW"/>
</dbReference>
<dbReference type="GeneID" id="38116111"/>
<feature type="domain" description="PARP alpha-helical" evidence="10">
    <location>
        <begin position="182"/>
        <end position="298"/>
    </location>
</feature>
<dbReference type="OrthoDB" id="2017365at2759"/>
<proteinExistence type="predicted"/>
<evidence type="ECO:0000256" key="4">
    <source>
        <dbReference type="ARBA" id="ARBA00022695"/>
    </source>
</evidence>
<name>A0A3D8RXU9_9EURO</name>
<sequence>MAPTSAGQIAGIKRLLQHEEILVDDPARKRLKMEIELEVQQLMIPANGHYEYSVYVDEYKHPWDAKLVHSVAGARDNDFYHLQLLVHKSRQKYITWVGQGLIGESPRELKPRSTPDLLKAKADFEKKFMNKTGYSWWDRFQPPASSKGFRFTLPSYVVRNPFDPPFSLESAKKMTYNIPLPECTLPAAIQRVMALILDKNQLLAGTAGYDSQKLPLGALNSQTLVSGWRVLDELESLLDSVQPSTMTPAALSSQYYSIIPHVFGYNNTPVICTRNQIETERSLLEELFNALTARDIIDSPKSDYTHPLDVGLRQLKLKQFEALNHDSNEFRRIEAYYTSTTNPNSGTAPYKIVDIFHIERPREESRFKSSPYARHPHSNRRLLWHGSKIVNFASILSNGLRIQPRGVPLHGAALGKGVYFSDTAQLSLQYCATAPPTDTALLLLADVELGQSTVIAGATNPLIHQGFKPTSDSTQWHHAHVPIKIFSDGEDIHPRLAGVKVPHRRWRLHEIRSLPSGYAVYNVAQIRLRYLVFVKR</sequence>
<dbReference type="PROSITE" id="PS51060">
    <property type="entry name" value="PARP_ALPHA_HD"/>
    <property type="match status" value="1"/>
</dbReference>
<keyword evidence="5 8" id="KW-0520">NAD</keyword>